<dbReference type="EC" id="2.1.1.247" evidence="8"/>
<comment type="caution">
    <text evidence="8">The sequence shown here is derived from an EMBL/GenBank/DDBJ whole genome shotgun (WGS) entry which is preliminary data.</text>
</comment>
<dbReference type="EMBL" id="JBGFFE010000003">
    <property type="protein sequence ID" value="MEY8762758.1"/>
    <property type="molecule type" value="Genomic_DNA"/>
</dbReference>
<dbReference type="GO" id="GO:0043833">
    <property type="term" value="F:[methyl-Co(III) methylamine-specific corrinoid protein]:coenzyme M methyltransferase activity"/>
    <property type="evidence" value="ECO:0007669"/>
    <property type="project" value="UniProtKB-EC"/>
</dbReference>
<evidence type="ECO:0000256" key="5">
    <source>
        <dbReference type="ARBA" id="ARBA00022833"/>
    </source>
</evidence>
<keyword evidence="6" id="KW-0484">Methanogenesis</keyword>
<evidence type="ECO:0000259" key="7">
    <source>
        <dbReference type="Pfam" id="PF01208"/>
    </source>
</evidence>
<evidence type="ECO:0000313" key="9">
    <source>
        <dbReference type="Proteomes" id="UP001565220"/>
    </source>
</evidence>
<sequence>MLTPKKRLKMVLEGHKVDRPPCICPGGMMNMAISEIMDLTGYSWPRAHIDEKYMAGLAAGIYKYGGFENVGVPFCMTVEAEAMGAKVSLGGKINEPRIVGYPINSVEDWHKLRDIDINSGRPKVVLEAIKILKEKNLPVPIMANLTGPVSVASSLVEPEIFFREIIRKKDKAHEFMEFIVDNLVKFGRAQLEAGADLLTISDPSGTGEIMGPKNFRNFTLPYLNKIVDSLKKYTEYGIIVHICGKLKSIYSELNELHSNAVSFDSITSIKQMCSNVKDKAIMGNMSTFSLENARPEDIRKMCFNCIKSGVDILSPACGIGPRTPLVNIKAMVKTAKDFKELYTI</sequence>
<keyword evidence="3 8" id="KW-0808">Transferase</keyword>
<dbReference type="NCBIfam" id="NF004889">
    <property type="entry name" value="PRK06252.1"/>
    <property type="match status" value="1"/>
</dbReference>
<feature type="domain" description="Uroporphyrinogen decarboxylase (URO-D)" evidence="7">
    <location>
        <begin position="3"/>
        <end position="337"/>
    </location>
</feature>
<evidence type="ECO:0000256" key="2">
    <source>
        <dbReference type="ARBA" id="ARBA00022603"/>
    </source>
</evidence>
<accession>A0ABV4DUM9</accession>
<dbReference type="InterPro" id="IPR000257">
    <property type="entry name" value="Uroporphyrinogen_deCOase"/>
</dbReference>
<dbReference type="InterPro" id="IPR052024">
    <property type="entry name" value="Methanogen_methyltrans"/>
</dbReference>
<dbReference type="GO" id="GO:0032259">
    <property type="term" value="P:methylation"/>
    <property type="evidence" value="ECO:0007669"/>
    <property type="project" value="UniProtKB-KW"/>
</dbReference>
<dbReference type="NCBIfam" id="TIGR01463">
    <property type="entry name" value="mtaA_cmuA"/>
    <property type="match status" value="1"/>
</dbReference>
<proteinExistence type="predicted"/>
<keyword evidence="9" id="KW-1185">Reference proteome</keyword>
<keyword evidence="4" id="KW-0479">Metal-binding</keyword>
<gene>
    <name evidence="8" type="ORF">AB8S09_03730</name>
</gene>
<dbReference type="SUPFAM" id="SSF51726">
    <property type="entry name" value="UROD/MetE-like"/>
    <property type="match status" value="1"/>
</dbReference>
<dbReference type="InterPro" id="IPR006360">
    <property type="entry name" value="Mtase_MtaA_CmuA"/>
</dbReference>
<evidence type="ECO:0000256" key="4">
    <source>
        <dbReference type="ARBA" id="ARBA00022723"/>
    </source>
</evidence>
<dbReference type="PANTHER" id="PTHR47099">
    <property type="entry name" value="METHYLCOBAMIDE:COM METHYLTRANSFERASE MTBA"/>
    <property type="match status" value="1"/>
</dbReference>
<dbReference type="Proteomes" id="UP001565220">
    <property type="component" value="Unassembled WGS sequence"/>
</dbReference>
<comment type="cofactor">
    <cofactor evidence="1">
        <name>Zn(2+)</name>
        <dbReference type="ChEBI" id="CHEBI:29105"/>
    </cofactor>
</comment>
<dbReference type="Gene3D" id="3.20.20.210">
    <property type="match status" value="1"/>
</dbReference>
<dbReference type="PANTHER" id="PTHR47099:SF1">
    <property type="entry name" value="METHYLCOBAMIDE:COM METHYLTRANSFERASE MTBA"/>
    <property type="match status" value="1"/>
</dbReference>
<keyword evidence="5" id="KW-0862">Zinc</keyword>
<organism evidence="8 9">
    <name type="scientific">Clostridium lapidicellarium</name>
    <dbReference type="NCBI Taxonomy" id="3240931"/>
    <lineage>
        <taxon>Bacteria</taxon>
        <taxon>Bacillati</taxon>
        <taxon>Bacillota</taxon>
        <taxon>Clostridia</taxon>
        <taxon>Eubacteriales</taxon>
        <taxon>Clostridiaceae</taxon>
        <taxon>Clostridium</taxon>
    </lineage>
</organism>
<dbReference type="Pfam" id="PF01208">
    <property type="entry name" value="URO-D"/>
    <property type="match status" value="1"/>
</dbReference>
<dbReference type="InterPro" id="IPR038071">
    <property type="entry name" value="UROD/MetE-like_sf"/>
</dbReference>
<evidence type="ECO:0000256" key="3">
    <source>
        <dbReference type="ARBA" id="ARBA00022679"/>
    </source>
</evidence>
<dbReference type="RefSeq" id="WP_369868507.1">
    <property type="nucleotide sequence ID" value="NZ_JBGFFE010000003.1"/>
</dbReference>
<keyword evidence="2 8" id="KW-0489">Methyltransferase</keyword>
<protein>
    <submittedName>
        <fullName evidence="8">Methylcobamide:CoM methyltransferase MtbA</fullName>
        <ecNumber evidence="8">2.1.1.247</ecNumber>
    </submittedName>
</protein>
<evidence type="ECO:0000313" key="8">
    <source>
        <dbReference type="EMBL" id="MEY8762758.1"/>
    </source>
</evidence>
<evidence type="ECO:0000256" key="6">
    <source>
        <dbReference type="ARBA" id="ARBA00022994"/>
    </source>
</evidence>
<name>A0ABV4DUM9_9CLOT</name>
<reference evidence="8 9" key="1">
    <citation type="submission" date="2024-08" db="EMBL/GenBank/DDBJ databases">
        <title>Clostridium lapicellarii sp. nov., and Clostridium renhuaiense sp. nov., two species isolated from the mud in a fermentation cellar used for producing sauce-flavour Chinese liquors.</title>
        <authorList>
            <person name="Yang F."/>
            <person name="Wang H."/>
            <person name="Chen L.Q."/>
            <person name="Zhou N."/>
            <person name="Lu J.J."/>
            <person name="Pu X.X."/>
            <person name="Wan B."/>
            <person name="Wang L."/>
            <person name="Liu S.J."/>
        </authorList>
    </citation>
    <scope>NUCLEOTIDE SEQUENCE [LARGE SCALE GENOMIC DNA]</scope>
    <source>
        <strain evidence="8 9">MT-113</strain>
    </source>
</reference>
<evidence type="ECO:0000256" key="1">
    <source>
        <dbReference type="ARBA" id="ARBA00001947"/>
    </source>
</evidence>